<dbReference type="CDD" id="cd07010">
    <property type="entry name" value="cupin_PMI_type_I_N_bac"/>
    <property type="match status" value="1"/>
</dbReference>
<dbReference type="InterPro" id="IPR051804">
    <property type="entry name" value="Carb_Metab_Reg_Kinase/Isom"/>
</dbReference>
<feature type="domain" description="Phosphomannose isomerase type I catalytic" evidence="7">
    <location>
        <begin position="6"/>
        <end position="113"/>
    </location>
</feature>
<feature type="binding site" evidence="5">
    <location>
        <position position="101"/>
    </location>
    <ligand>
        <name>Zn(2+)</name>
        <dbReference type="ChEBI" id="CHEBI:29105"/>
    </ligand>
</feature>
<dbReference type="EMBL" id="QRZG01000005">
    <property type="protein sequence ID" value="RGV57471.1"/>
    <property type="molecule type" value="Genomic_DNA"/>
</dbReference>
<organism evidence="9 11">
    <name type="scientific">Bacteroides clarus</name>
    <dbReference type="NCBI Taxonomy" id="626929"/>
    <lineage>
        <taxon>Bacteria</taxon>
        <taxon>Pseudomonadati</taxon>
        <taxon>Bacteroidota</taxon>
        <taxon>Bacteroidia</taxon>
        <taxon>Bacteroidales</taxon>
        <taxon>Bacteroidaceae</taxon>
        <taxon>Bacteroides</taxon>
    </lineage>
</organism>
<evidence type="ECO:0000313" key="11">
    <source>
        <dbReference type="Proteomes" id="UP000195386"/>
    </source>
</evidence>
<dbReference type="Proteomes" id="UP000284366">
    <property type="component" value="Unassembled WGS sequence"/>
</dbReference>
<dbReference type="InterPro" id="IPR046457">
    <property type="entry name" value="PMI_typeI_cat"/>
</dbReference>
<dbReference type="GO" id="GO:0005975">
    <property type="term" value="P:carbohydrate metabolic process"/>
    <property type="evidence" value="ECO:0007669"/>
    <property type="project" value="InterPro"/>
</dbReference>
<dbReference type="PIRSF" id="PIRSF036894">
    <property type="entry name" value="PMI_Firm_short"/>
    <property type="match status" value="1"/>
</dbReference>
<dbReference type="InterPro" id="IPR014628">
    <property type="entry name" value="Man6P_isomerase_Firm_short"/>
</dbReference>
<keyword evidence="9" id="KW-0413">Isomerase</keyword>
<dbReference type="Pfam" id="PF20511">
    <property type="entry name" value="PMI_typeI_cat"/>
    <property type="match status" value="1"/>
</dbReference>
<reference evidence="10 12" key="3">
    <citation type="submission" date="2018-08" db="EMBL/GenBank/DDBJ databases">
        <title>A genome reference for cultivated species of the human gut microbiota.</title>
        <authorList>
            <person name="Zou Y."/>
            <person name="Xue W."/>
            <person name="Luo G."/>
        </authorList>
    </citation>
    <scope>NUCLEOTIDE SEQUENCE [LARGE SCALE GENOMIC DNA]</scope>
    <source>
        <strain evidence="10 12">AF14-27</strain>
    </source>
</reference>
<reference evidence="9" key="2">
    <citation type="journal article" date="2018" name="BMC Genomics">
        <title>Whole genome sequencing and function prediction of 133 gut anaerobes isolated from chicken caecum in pure cultures.</title>
        <authorList>
            <person name="Medvecky M."/>
            <person name="Cejkova D."/>
            <person name="Polansky O."/>
            <person name="Karasova D."/>
            <person name="Kubasova T."/>
            <person name="Cizek A."/>
            <person name="Rychlik I."/>
        </authorList>
    </citation>
    <scope>NUCLEOTIDE SEQUENCE</scope>
    <source>
        <strain evidence="9">An43</strain>
    </source>
</reference>
<dbReference type="EMBL" id="NFII01000004">
    <property type="protein sequence ID" value="OUO01815.1"/>
    <property type="molecule type" value="Genomic_DNA"/>
</dbReference>
<dbReference type="SUPFAM" id="SSF51182">
    <property type="entry name" value="RmlC-like cupins"/>
    <property type="match status" value="1"/>
</dbReference>
<sequence>MYPLKFEPILKQTLWGGDKIIPFKHLDETLPNVGESWEVSAVEGSESVVANGADKGYTLPEMVRKYKDELVGEANYARFGSKFPLLIKFIDAKLDLSIQVHPGDELAKKRHNSFGKNEMWYVIAADKGAKLISGFSEEITPKEYKDRVHNGTFAEVLQTCTIEPGDVFYVPAGRVHGIGAGAFVAEIQQTSDITYRIFDYNRKDKDGKSRDLHTSQAMDAINFSDVQDDFRTEYERIRNEPVEMVASPYFTTSVYDMTEEITCDYSELDSFVIFICVEGSCRLTDDNQNEITLRAGETVLLPAAVQEVTIVPEGGRVKLLETYV</sequence>
<keyword evidence="1 5" id="KW-0479">Metal-binding</keyword>
<dbReference type="InterPro" id="IPR011051">
    <property type="entry name" value="RmlC_Cupin_sf"/>
</dbReference>
<dbReference type="Gene3D" id="2.60.120.10">
    <property type="entry name" value="Jelly Rolls"/>
    <property type="match status" value="2"/>
</dbReference>
<feature type="domain" description="Mannose-6-phosphate isomerase cupin" evidence="8">
    <location>
        <begin position="245"/>
        <end position="311"/>
    </location>
</feature>
<dbReference type="PANTHER" id="PTHR42742:SF3">
    <property type="entry name" value="FRUCTOKINASE"/>
    <property type="match status" value="1"/>
</dbReference>
<evidence type="ECO:0000256" key="4">
    <source>
        <dbReference type="ARBA" id="ARBA00030762"/>
    </source>
</evidence>
<comment type="cofactor">
    <cofactor evidence="5">
        <name>Zn(2+)</name>
        <dbReference type="ChEBI" id="CHEBI:29105"/>
    </cofactor>
    <text evidence="5">Binds 1 zinc ion per subunit.</text>
</comment>
<comment type="caution">
    <text evidence="9">The sequence shown here is derived from an EMBL/GenBank/DDBJ whole genome shotgun (WGS) entry which is preliminary data.</text>
</comment>
<evidence type="ECO:0000256" key="6">
    <source>
        <dbReference type="PIRSR" id="PIRSR036894-2"/>
    </source>
</evidence>
<dbReference type="Pfam" id="PF21621">
    <property type="entry name" value="MPI_cupin_dom"/>
    <property type="match status" value="1"/>
</dbReference>
<evidence type="ECO:0000259" key="8">
    <source>
        <dbReference type="Pfam" id="PF21621"/>
    </source>
</evidence>
<reference evidence="11" key="1">
    <citation type="submission" date="2017-04" db="EMBL/GenBank/DDBJ databases">
        <title>Function of individual gut microbiota members based on whole genome sequencing of pure cultures obtained from chicken caecum.</title>
        <authorList>
            <person name="Medvecky M."/>
            <person name="Cejkova D."/>
            <person name="Polansky O."/>
            <person name="Karasova D."/>
            <person name="Kubasova T."/>
            <person name="Cizek A."/>
            <person name="Rychlik I."/>
        </authorList>
    </citation>
    <scope>NUCLEOTIDE SEQUENCE [LARGE SCALE GENOMIC DNA]</scope>
    <source>
        <strain evidence="11">An43</strain>
    </source>
</reference>
<feature type="binding site" evidence="5">
    <location>
        <position position="176"/>
    </location>
    <ligand>
        <name>Zn(2+)</name>
        <dbReference type="ChEBI" id="CHEBI:29105"/>
    </ligand>
</feature>
<evidence type="ECO:0000256" key="1">
    <source>
        <dbReference type="ARBA" id="ARBA00022723"/>
    </source>
</evidence>
<gene>
    <name evidence="9" type="ORF">B5F97_06230</name>
    <name evidence="10" type="ORF">DWW09_04265</name>
</gene>
<proteinExistence type="predicted"/>
<evidence type="ECO:0000313" key="9">
    <source>
        <dbReference type="EMBL" id="OUO01815.1"/>
    </source>
</evidence>
<dbReference type="GO" id="GO:0004476">
    <property type="term" value="F:mannose-6-phosphate isomerase activity"/>
    <property type="evidence" value="ECO:0007669"/>
    <property type="project" value="InterPro"/>
</dbReference>
<feature type="binding site" evidence="5">
    <location>
        <position position="118"/>
    </location>
    <ligand>
        <name>Zn(2+)</name>
        <dbReference type="ChEBI" id="CHEBI:29105"/>
    </ligand>
</feature>
<evidence type="ECO:0000313" key="10">
    <source>
        <dbReference type="EMBL" id="RGV57471.1"/>
    </source>
</evidence>
<dbReference type="GO" id="GO:0008270">
    <property type="term" value="F:zinc ion binding"/>
    <property type="evidence" value="ECO:0007669"/>
    <property type="project" value="InterPro"/>
</dbReference>
<name>A0A1Y3YVC4_9BACE</name>
<evidence type="ECO:0000256" key="2">
    <source>
        <dbReference type="ARBA" id="ARBA00022833"/>
    </source>
</evidence>
<dbReference type="PANTHER" id="PTHR42742">
    <property type="entry name" value="TRANSCRIPTIONAL REPRESSOR MPRA"/>
    <property type="match status" value="1"/>
</dbReference>
<dbReference type="AlphaFoldDB" id="A0A1Y3YVC4"/>
<dbReference type="InterPro" id="IPR049071">
    <property type="entry name" value="MPI_cupin_dom"/>
</dbReference>
<evidence type="ECO:0000256" key="5">
    <source>
        <dbReference type="PIRSR" id="PIRSR036894-1"/>
    </source>
</evidence>
<accession>A0A1Y3YVC4</accession>
<keyword evidence="2 5" id="KW-0862">Zinc</keyword>
<evidence type="ECO:0000256" key="3">
    <source>
        <dbReference type="ARBA" id="ARBA00029741"/>
    </source>
</evidence>
<dbReference type="RefSeq" id="WP_022217685.1">
    <property type="nucleotide sequence ID" value="NZ_CATZGC010000021.1"/>
</dbReference>
<feature type="active site" evidence="6">
    <location>
        <position position="196"/>
    </location>
</feature>
<evidence type="ECO:0000259" key="7">
    <source>
        <dbReference type="Pfam" id="PF20511"/>
    </source>
</evidence>
<dbReference type="InterPro" id="IPR014710">
    <property type="entry name" value="RmlC-like_jellyroll"/>
</dbReference>
<dbReference type="Proteomes" id="UP000195386">
    <property type="component" value="Unassembled WGS sequence"/>
</dbReference>
<protein>
    <recommendedName>
        <fullName evidence="3">Phosphohexomutase</fullName>
    </recommendedName>
    <alternativeName>
        <fullName evidence="4">Phosphomannose isomerase</fullName>
    </alternativeName>
</protein>
<evidence type="ECO:0000313" key="12">
    <source>
        <dbReference type="Proteomes" id="UP000284366"/>
    </source>
</evidence>